<evidence type="ECO:0000313" key="3">
    <source>
        <dbReference type="Proteomes" id="UP001501682"/>
    </source>
</evidence>
<gene>
    <name evidence="2" type="ORF">GCM10022292_06870</name>
</gene>
<evidence type="ECO:0000256" key="1">
    <source>
        <dbReference type="SAM" id="Phobius"/>
    </source>
</evidence>
<dbReference type="Gene3D" id="2.170.120.40">
    <property type="entry name" value="YbbR-like domain"/>
    <property type="match status" value="1"/>
</dbReference>
<dbReference type="PANTHER" id="PTHR37804:SF1">
    <property type="entry name" value="CDAA REGULATORY PROTEIN CDAR"/>
    <property type="match status" value="1"/>
</dbReference>
<dbReference type="RefSeq" id="WP_334469527.1">
    <property type="nucleotide sequence ID" value="NZ_BAABCB010000005.1"/>
</dbReference>
<dbReference type="EMBL" id="BAABCB010000005">
    <property type="protein sequence ID" value="GAA4241240.1"/>
    <property type="molecule type" value="Genomic_DNA"/>
</dbReference>
<keyword evidence="1" id="KW-1133">Transmembrane helix</keyword>
<dbReference type="Pfam" id="PF07949">
    <property type="entry name" value="YbbR"/>
    <property type="match status" value="1"/>
</dbReference>
<name>A0ABP8CMQ5_9FLAO</name>
<dbReference type="Gene3D" id="2.170.120.30">
    <property type="match status" value="1"/>
</dbReference>
<evidence type="ECO:0008006" key="4">
    <source>
        <dbReference type="Google" id="ProtNLM"/>
    </source>
</evidence>
<dbReference type="InterPro" id="IPR012505">
    <property type="entry name" value="YbbR"/>
</dbReference>
<proteinExistence type="predicted"/>
<keyword evidence="1" id="KW-0472">Membrane</keyword>
<dbReference type="InterPro" id="IPR053154">
    <property type="entry name" value="c-di-AMP_regulator"/>
</dbReference>
<keyword evidence="1" id="KW-0812">Transmembrane</keyword>
<evidence type="ECO:0000313" key="2">
    <source>
        <dbReference type="EMBL" id="GAA4241240.1"/>
    </source>
</evidence>
<dbReference type="PANTHER" id="PTHR37804">
    <property type="entry name" value="CDAA REGULATORY PROTEIN CDAR"/>
    <property type="match status" value="1"/>
</dbReference>
<organism evidence="2 3">
    <name type="scientific">Winogradskyella damuponensis</name>
    <dbReference type="NCBI Taxonomy" id="943939"/>
    <lineage>
        <taxon>Bacteria</taxon>
        <taxon>Pseudomonadati</taxon>
        <taxon>Bacteroidota</taxon>
        <taxon>Flavobacteriia</taxon>
        <taxon>Flavobacteriales</taxon>
        <taxon>Flavobacteriaceae</taxon>
        <taxon>Winogradskyella</taxon>
    </lineage>
</organism>
<keyword evidence="3" id="KW-1185">Reference proteome</keyword>
<comment type="caution">
    <text evidence="2">The sequence shown here is derived from an EMBL/GenBank/DDBJ whole genome shotgun (WGS) entry which is preliminary data.</text>
</comment>
<accession>A0ABP8CMQ5</accession>
<dbReference type="Proteomes" id="UP001501682">
    <property type="component" value="Unassembled WGS sequence"/>
</dbReference>
<protein>
    <recommendedName>
        <fullName evidence="4">YbbR-like domain-containing protein</fullName>
    </recommendedName>
</protein>
<sequence>MNSKKKINILDYLKKKSVKRFSLFFAIAFVFLIISKLSNDYKQTIQLKVNLVDFEDEILLENDSINYINAYVEAKGFSLVPLMFNSYRGLVLNAKKDVTVKSNHFLFDVQKHKYLIEDQLGHSYKLLSVLPDTLLISFSKRASKMVPITLKQTINYAVGYDLKGELKFDKDSVKIVGSTSEVDKITHINTENLTLNNVKNNIEKNVNLDISGFENIEIFPKSISVSGEVARFTEGIVEVPVTITNQPKDVTINYFPKTVSVSYYVDLESYNAIKASNFKLECDYTDLNANQTYLVPKIVKKPASVKHVNIKQKRIDFIKL</sequence>
<reference evidence="3" key="1">
    <citation type="journal article" date="2019" name="Int. J. Syst. Evol. Microbiol.">
        <title>The Global Catalogue of Microorganisms (GCM) 10K type strain sequencing project: providing services to taxonomists for standard genome sequencing and annotation.</title>
        <authorList>
            <consortium name="The Broad Institute Genomics Platform"/>
            <consortium name="The Broad Institute Genome Sequencing Center for Infectious Disease"/>
            <person name="Wu L."/>
            <person name="Ma J."/>
        </authorList>
    </citation>
    <scope>NUCLEOTIDE SEQUENCE [LARGE SCALE GENOMIC DNA]</scope>
    <source>
        <strain evidence="3">JCM 17633</strain>
    </source>
</reference>
<feature type="transmembrane region" description="Helical" evidence="1">
    <location>
        <begin position="21"/>
        <end position="38"/>
    </location>
</feature>